<dbReference type="Proteomes" id="UP000621386">
    <property type="component" value="Unassembled WGS sequence"/>
</dbReference>
<evidence type="ECO:0000313" key="2">
    <source>
        <dbReference type="Proteomes" id="UP000621386"/>
    </source>
</evidence>
<proteinExistence type="predicted"/>
<organism evidence="1 2">
    <name type="scientific">Streptomyces musisoli</name>
    <dbReference type="NCBI Taxonomy" id="2802280"/>
    <lineage>
        <taxon>Bacteria</taxon>
        <taxon>Bacillati</taxon>
        <taxon>Actinomycetota</taxon>
        <taxon>Actinomycetes</taxon>
        <taxon>Kitasatosporales</taxon>
        <taxon>Streptomycetaceae</taxon>
        <taxon>Streptomyces</taxon>
    </lineage>
</organism>
<accession>A0ABS1PC68</accession>
<reference evidence="1 2" key="1">
    <citation type="submission" date="2021-01" db="EMBL/GenBank/DDBJ databases">
        <title>WGS of actinomycetes isolated from Thailand.</title>
        <authorList>
            <person name="Thawai C."/>
        </authorList>
    </citation>
    <scope>NUCLEOTIDE SEQUENCE [LARGE SCALE GENOMIC DNA]</scope>
    <source>
        <strain evidence="1 2">CH5-8</strain>
    </source>
</reference>
<evidence type="ECO:0000313" key="1">
    <source>
        <dbReference type="EMBL" id="MBL1109764.1"/>
    </source>
</evidence>
<keyword evidence="2" id="KW-1185">Reference proteome</keyword>
<sequence length="125" mass="13565">MTEVTAVFLSVVVGDLPQGMTDRPSEGPWLGVALQVRDAGGTWLPAAILEPRYNMHAQEPWQAGPFASHASVGQVLAAGSSHNGDKTVPMVLPPLARIRWDVRNWHRGANRPVSFGRTVISLYGR</sequence>
<comment type="caution">
    <text evidence="1">The sequence shown here is derived from an EMBL/GenBank/DDBJ whole genome shotgun (WGS) entry which is preliminary data.</text>
</comment>
<protein>
    <submittedName>
        <fullName evidence="1">Uncharacterized protein</fullName>
    </submittedName>
</protein>
<dbReference type="RefSeq" id="WP_201826198.1">
    <property type="nucleotide sequence ID" value="NZ_JAERRH010000023.1"/>
</dbReference>
<name>A0ABS1PC68_9ACTN</name>
<dbReference type="EMBL" id="JAERRH010000023">
    <property type="protein sequence ID" value="MBL1109764.1"/>
    <property type="molecule type" value="Genomic_DNA"/>
</dbReference>
<gene>
    <name evidence="1" type="ORF">JK361_35195</name>
</gene>